<dbReference type="SUPFAM" id="SSF52540">
    <property type="entry name" value="P-loop containing nucleoside triphosphate hydrolases"/>
    <property type="match status" value="2"/>
</dbReference>
<organism evidence="18 19">
    <name type="scientific">Discostella pseudostelligera</name>
    <dbReference type="NCBI Taxonomy" id="259834"/>
    <lineage>
        <taxon>Eukaryota</taxon>
        <taxon>Sar</taxon>
        <taxon>Stramenopiles</taxon>
        <taxon>Ochrophyta</taxon>
        <taxon>Bacillariophyta</taxon>
        <taxon>Coscinodiscophyceae</taxon>
        <taxon>Thalassiosirophycidae</taxon>
        <taxon>Stephanodiscales</taxon>
        <taxon>Stephanodiscaceae</taxon>
        <taxon>Discostella</taxon>
    </lineage>
</organism>
<keyword evidence="5" id="KW-0028">Amino-acid biosynthesis</keyword>
<dbReference type="Pfam" id="PF00004">
    <property type="entry name" value="AAA"/>
    <property type="match status" value="1"/>
</dbReference>
<dbReference type="InterPro" id="IPR000965">
    <property type="entry name" value="GPR_dom"/>
</dbReference>
<comment type="similarity">
    <text evidence="3">In the C-terminal section; belongs to the gamma-glutamyl phosphate reductase family.</text>
</comment>
<evidence type="ECO:0000313" key="18">
    <source>
        <dbReference type="EMBL" id="KAL3767545.1"/>
    </source>
</evidence>
<dbReference type="Pfam" id="PF00171">
    <property type="entry name" value="Aldedh"/>
    <property type="match status" value="1"/>
</dbReference>
<reference evidence="18 19" key="1">
    <citation type="submission" date="2024-10" db="EMBL/GenBank/DDBJ databases">
        <title>Updated reference genomes for cyclostephanoid diatoms.</title>
        <authorList>
            <person name="Roberts W.R."/>
            <person name="Alverson A.J."/>
        </authorList>
    </citation>
    <scope>NUCLEOTIDE SEQUENCE [LARGE SCALE GENOMIC DNA]</scope>
    <source>
        <strain evidence="18 19">AJA232-27</strain>
    </source>
</reference>
<keyword evidence="8" id="KW-0547">Nucleotide-binding</keyword>
<keyword evidence="13" id="KW-0511">Multifunctional enzyme</keyword>
<comment type="catalytic activity">
    <reaction evidence="14">
        <text>L-glutamate 5-semialdehyde + phosphate + NADP(+) = L-glutamyl 5-phosphate + NADPH + H(+)</text>
        <dbReference type="Rhea" id="RHEA:19541"/>
        <dbReference type="ChEBI" id="CHEBI:15378"/>
        <dbReference type="ChEBI" id="CHEBI:43474"/>
        <dbReference type="ChEBI" id="CHEBI:57783"/>
        <dbReference type="ChEBI" id="CHEBI:58066"/>
        <dbReference type="ChEBI" id="CHEBI:58274"/>
        <dbReference type="ChEBI" id="CHEBI:58349"/>
        <dbReference type="EC" id="1.2.1.41"/>
    </reaction>
</comment>
<comment type="pathway">
    <text evidence="1">Amino-acid biosynthesis; L-proline biosynthesis; L-glutamate 5-semialdehyde from L-glutamate: step 2/2.</text>
</comment>
<dbReference type="Pfam" id="PF17862">
    <property type="entry name" value="AAA_lid_3"/>
    <property type="match status" value="1"/>
</dbReference>
<protein>
    <recommendedName>
        <fullName evidence="17">AAA+ ATPase domain-containing protein</fullName>
    </recommendedName>
</protein>
<evidence type="ECO:0000256" key="6">
    <source>
        <dbReference type="ARBA" id="ARBA00022650"/>
    </source>
</evidence>
<dbReference type="GO" id="GO:0008652">
    <property type="term" value="P:amino acid biosynthetic process"/>
    <property type="evidence" value="ECO:0007669"/>
    <property type="project" value="UniProtKB-KW"/>
</dbReference>
<feature type="compositionally biased region" description="Low complexity" evidence="16">
    <location>
        <begin position="489"/>
        <end position="501"/>
    </location>
</feature>
<feature type="compositionally biased region" description="Polar residues" evidence="16">
    <location>
        <begin position="278"/>
        <end position="299"/>
    </location>
</feature>
<dbReference type="PANTHER" id="PTHR11063">
    <property type="entry name" value="GLUTAMATE SEMIALDEHYDE DEHYDROGENASE"/>
    <property type="match status" value="1"/>
</dbReference>
<dbReference type="InterPro" id="IPR041569">
    <property type="entry name" value="AAA_lid_3"/>
</dbReference>
<keyword evidence="11" id="KW-0521">NADP</keyword>
<dbReference type="Gene3D" id="3.40.50.300">
    <property type="entry name" value="P-loop containing nucleotide triphosphate hydrolases"/>
    <property type="match status" value="2"/>
</dbReference>
<evidence type="ECO:0000313" key="19">
    <source>
        <dbReference type="Proteomes" id="UP001530293"/>
    </source>
</evidence>
<evidence type="ECO:0000256" key="8">
    <source>
        <dbReference type="ARBA" id="ARBA00022741"/>
    </source>
</evidence>
<dbReference type="InterPro" id="IPR016162">
    <property type="entry name" value="Ald_DH_N"/>
</dbReference>
<dbReference type="Pfam" id="PF00696">
    <property type="entry name" value="AA_kinase"/>
    <property type="match status" value="1"/>
</dbReference>
<evidence type="ECO:0000256" key="9">
    <source>
        <dbReference type="ARBA" id="ARBA00022777"/>
    </source>
</evidence>
<dbReference type="Gene3D" id="3.40.1160.10">
    <property type="entry name" value="Acetylglutamate kinase-like"/>
    <property type="match status" value="1"/>
</dbReference>
<comment type="pathway">
    <text evidence="2">Amino-acid biosynthesis; L-proline biosynthesis; L-glutamate 5-semialdehyde from L-glutamate: step 1/2.</text>
</comment>
<dbReference type="PROSITE" id="PS01223">
    <property type="entry name" value="PROA"/>
    <property type="match status" value="1"/>
</dbReference>
<keyword evidence="10" id="KW-0067">ATP-binding</keyword>
<comment type="caution">
    <text evidence="18">The sequence shown here is derived from an EMBL/GenBank/DDBJ whole genome shotgun (WGS) entry which is preliminary data.</text>
</comment>
<accession>A0ABD3MUC3</accession>
<dbReference type="InterPro" id="IPR015590">
    <property type="entry name" value="Aldehyde_DH_dom"/>
</dbReference>
<dbReference type="InterPro" id="IPR016161">
    <property type="entry name" value="Ald_DH/histidinol_DH"/>
</dbReference>
<evidence type="ECO:0000256" key="10">
    <source>
        <dbReference type="ARBA" id="ARBA00022840"/>
    </source>
</evidence>
<dbReference type="Gene3D" id="3.40.309.10">
    <property type="entry name" value="Aldehyde Dehydrogenase, Chain A, domain 2"/>
    <property type="match status" value="1"/>
</dbReference>
<dbReference type="InterPro" id="IPR003593">
    <property type="entry name" value="AAA+_ATPase"/>
</dbReference>
<feature type="region of interest" description="Disordered" evidence="16">
    <location>
        <begin position="209"/>
        <end position="454"/>
    </location>
</feature>
<feature type="region of interest" description="Disordered" evidence="16">
    <location>
        <begin position="1"/>
        <end position="21"/>
    </location>
</feature>
<gene>
    <name evidence="18" type="ORF">ACHAWU_000208</name>
</gene>
<dbReference type="EMBL" id="JALLBG020000075">
    <property type="protein sequence ID" value="KAL3767545.1"/>
    <property type="molecule type" value="Genomic_DNA"/>
</dbReference>
<dbReference type="PROSITE" id="PS00674">
    <property type="entry name" value="AAA"/>
    <property type="match status" value="1"/>
</dbReference>
<sequence>MAANIQDGKGRNATKYNGPPKNGYAARYEQLLMDELLLENSRKSYLKYSAAAAAATLPNGDGDTTATASNDEQQLSTLKIRGMIHRASLEGMLLSAQHATDEAKSNFATTNTISIEYEQGLERPESKDALAALWTMKSRQLENDDNQISLPLGSESLAWRRKFLLGIPESMGMNNGSMNGSSKLEANVDDFFCAFGECRRSDHVVACDSDAENSSDSDGYERNVNRKPKSKRKKMKEVIDIDDEPMVVTCASSSPSPERPEQTMNVESSVSVSKPSSRDNVQSHNRSPTNSFDQQSTGQRQHHQSRTVNGVAIQSAPQPMQRPSSSDGTLNPYQRKQQTQWKNDQHQQPIRHQNEPSAFDYDDNNSYHNTEDTFDSMAKKNPFCTARELGPNFNDTSSRGGNKREDHGDNDWDSYGRNDNGYPDNNNHRRMGGGGVGSSNRSTSSSSGPCGPQQMVRAAIRGPRKDISAGLQRKFQPPMKRENGGGQASGNANNSSSSNSNLTSRQAYGGGNSGSGKDDDELPEELRGLDKELIEKINNEIVDSGEQVTFDDIAGLKHAKETVNELVIMPMIRPDLFTGLRACPKGLLLFGPPGTGTNFQLKLTHSRFWRVTLKSFSIRHQNAGKTLIGKAIAHESRATFFSISSSSLTSKWIGEGEKLVRTLFALASYRAPSVVFIDEVDSLLTQRKADENEASRRIKTEFLVQLDGAGNGRKGQVLVIGATNLPQELDDAARRRFVKKLYIPLPDQEARESLLTNLLKKNDNTLSDAQITKLALATDGFSGADLKNLCADAAMGPLREFGAKALEINTSDLPPISYNHFRKALRKMNPSVAQSDLDCHIEWNNKYGSTIGHGGDDSSQDSDAGSVGESSLKYTSHNKQTMASTEPESRKALRNARRVLIKAGTSVVANEDGRPSLTRLGAICEQVAALHRRGVQVIMVSSGATGMGKRLMRKHGRMNMTMAEVASFGDLAEVDGVGGPQRVRTLSEEMLKNKFFDQVVNSNERPHTLHDSKKTYDSACAAAGQFEMMNLYNSLFSQMEVSAAQVLLTEGDFRNEGHLNNLRYSMERLLSVGIIPIINENDAVSANRGYTEGDLFSDNDSMAALCARSFACDLLILLTDVDGVFDRPPCESGAKLLPFYSPSQSVEIGEKSKHGRGGMHSKIIAAQSAVKPGSQCRACVVLSGADLNAIRSVTNKEYDPNIGQKGTLFATPGSELEKQAIKEIEDSQTASTESVSEVAHQMATAARDQARKLQSLSYLERKAILYAVADALETEKETLLAANAIDIENAHRDGTEIQLVSRLKLTESKLATLSAGIRQIADQPDPLGVIKAKRELADGLILSQITVPIGVLMIIFESRPDSMPQIGALALASGNGLLLKGGKEAAHSNEAIHKAIGDAIESGSGGKITRDIIGLVTSRGQVADLLKLDDVVDLVIPRGSNSLVSYIKANTRIPVLGHADGVCHMYVDKSAKDPSLVSKLVVDAKTDYPSACNAMETLLLHKETLETNSSGPVAMSVLMSLRAAGVKCLGGPKAMAAGLCDIAATEMKCEYGDLTCLVEVVEDIDEAIDWIHKYGSGHTEAIVCAEDSDAGEEFLKRVDAACVFKNASTRFADGFRFGLGAEVGISTGRIHARGPVGVEGLLTVKWQLRSAGINCVSEYGGDAPQKSYTHKDL</sequence>
<dbReference type="CDD" id="cd07079">
    <property type="entry name" value="ALDH_F18-19_ProA-GPR"/>
    <property type="match status" value="1"/>
</dbReference>
<dbReference type="FunFam" id="1.10.8.60:FF:000022">
    <property type="entry name" value="Fidgetin like 1"/>
    <property type="match status" value="1"/>
</dbReference>
<dbReference type="PRINTS" id="PR00474">
    <property type="entry name" value="GLU5KINASE"/>
</dbReference>
<evidence type="ECO:0000256" key="15">
    <source>
        <dbReference type="ARBA" id="ARBA00049141"/>
    </source>
</evidence>
<feature type="region of interest" description="Disordered" evidence="16">
    <location>
        <begin position="852"/>
        <end position="892"/>
    </location>
</feature>
<dbReference type="HAMAP" id="MF_00412">
    <property type="entry name" value="ProA"/>
    <property type="match status" value="1"/>
</dbReference>
<dbReference type="InterPro" id="IPR016163">
    <property type="entry name" value="Ald_DH_C"/>
</dbReference>
<dbReference type="InterPro" id="IPR036393">
    <property type="entry name" value="AceGlu_kinase-like_sf"/>
</dbReference>
<dbReference type="GO" id="GO:0004349">
    <property type="term" value="F:glutamate 5-kinase activity"/>
    <property type="evidence" value="ECO:0007669"/>
    <property type="project" value="UniProtKB-EC"/>
</dbReference>
<dbReference type="NCBIfam" id="NF001221">
    <property type="entry name" value="PRK00197.1"/>
    <property type="match status" value="1"/>
</dbReference>
<feature type="compositionally biased region" description="Low complexity" evidence="16">
    <location>
        <begin position="438"/>
        <end position="451"/>
    </location>
</feature>
<dbReference type="PROSITE" id="PS00902">
    <property type="entry name" value="GLUTAMATE_5_KINASE"/>
    <property type="match status" value="1"/>
</dbReference>
<dbReference type="InterPro" id="IPR027417">
    <property type="entry name" value="P-loop_NTPase"/>
</dbReference>
<comment type="similarity">
    <text evidence="4">In the N-terminal section; belongs to the glutamate 5-kinase family.</text>
</comment>
<evidence type="ECO:0000256" key="2">
    <source>
        <dbReference type="ARBA" id="ARBA00005185"/>
    </source>
</evidence>
<keyword evidence="12" id="KW-0560">Oxidoreductase</keyword>
<feature type="compositionally biased region" description="Polar residues" evidence="16">
    <location>
        <begin position="315"/>
        <end position="351"/>
    </location>
</feature>
<evidence type="ECO:0000256" key="11">
    <source>
        <dbReference type="ARBA" id="ARBA00022857"/>
    </source>
</evidence>
<keyword evidence="6" id="KW-0641">Proline biosynthesis</keyword>
<feature type="compositionally biased region" description="Basic and acidic residues" evidence="16">
    <location>
        <begin position="402"/>
        <end position="416"/>
    </location>
</feature>
<dbReference type="SUPFAM" id="SSF53720">
    <property type="entry name" value="ALDH-like"/>
    <property type="match status" value="1"/>
</dbReference>
<evidence type="ECO:0000256" key="5">
    <source>
        <dbReference type="ARBA" id="ARBA00022605"/>
    </source>
</evidence>
<dbReference type="Pfam" id="PF09336">
    <property type="entry name" value="Vps4_C"/>
    <property type="match status" value="1"/>
</dbReference>
<keyword evidence="7" id="KW-0808">Transferase</keyword>
<dbReference type="InterPro" id="IPR003959">
    <property type="entry name" value="ATPase_AAA_core"/>
</dbReference>
<dbReference type="GO" id="GO:0004350">
    <property type="term" value="F:glutamate-5-semialdehyde dehydrogenase activity"/>
    <property type="evidence" value="ECO:0007669"/>
    <property type="project" value="UniProtKB-EC"/>
</dbReference>
<dbReference type="PANTHER" id="PTHR11063:SF8">
    <property type="entry name" value="DELTA-1-PYRROLINE-5-CARBOXYLATE SYNTHASE"/>
    <property type="match status" value="1"/>
</dbReference>
<evidence type="ECO:0000256" key="7">
    <source>
        <dbReference type="ARBA" id="ARBA00022679"/>
    </source>
</evidence>
<feature type="region of interest" description="Disordered" evidence="16">
    <location>
        <begin position="470"/>
        <end position="523"/>
    </location>
</feature>
<dbReference type="GO" id="GO:0005524">
    <property type="term" value="F:ATP binding"/>
    <property type="evidence" value="ECO:0007669"/>
    <property type="project" value="UniProtKB-KW"/>
</dbReference>
<dbReference type="InterPro" id="IPR003960">
    <property type="entry name" value="ATPase_AAA_CS"/>
</dbReference>
<evidence type="ECO:0000256" key="12">
    <source>
        <dbReference type="ARBA" id="ARBA00023002"/>
    </source>
</evidence>
<evidence type="ECO:0000256" key="1">
    <source>
        <dbReference type="ARBA" id="ARBA00004985"/>
    </source>
</evidence>
<proteinExistence type="inferred from homology"/>
<dbReference type="InterPro" id="IPR015415">
    <property type="entry name" value="Spast_Vps4_C"/>
</dbReference>
<dbReference type="SUPFAM" id="SSF53633">
    <property type="entry name" value="Carbamate kinase-like"/>
    <property type="match status" value="1"/>
</dbReference>
<keyword evidence="9" id="KW-0418">Kinase</keyword>
<dbReference type="Proteomes" id="UP001530293">
    <property type="component" value="Unassembled WGS sequence"/>
</dbReference>
<evidence type="ECO:0000256" key="4">
    <source>
        <dbReference type="ARBA" id="ARBA00009302"/>
    </source>
</evidence>
<dbReference type="NCBIfam" id="TIGR00407">
    <property type="entry name" value="proA"/>
    <property type="match status" value="1"/>
</dbReference>
<feature type="compositionally biased region" description="Polar residues" evidence="16">
    <location>
        <begin position="868"/>
        <end position="886"/>
    </location>
</feature>
<evidence type="ECO:0000256" key="13">
    <source>
        <dbReference type="ARBA" id="ARBA00023268"/>
    </source>
</evidence>
<evidence type="ECO:0000256" key="16">
    <source>
        <dbReference type="SAM" id="MobiDB-lite"/>
    </source>
</evidence>
<comment type="catalytic activity">
    <reaction evidence="15">
        <text>L-glutamate + ATP = L-glutamyl 5-phosphate + ADP</text>
        <dbReference type="Rhea" id="RHEA:14877"/>
        <dbReference type="ChEBI" id="CHEBI:29985"/>
        <dbReference type="ChEBI" id="CHEBI:30616"/>
        <dbReference type="ChEBI" id="CHEBI:58274"/>
        <dbReference type="ChEBI" id="CHEBI:456216"/>
        <dbReference type="EC" id="2.7.2.11"/>
    </reaction>
</comment>
<evidence type="ECO:0000259" key="17">
    <source>
        <dbReference type="SMART" id="SM00382"/>
    </source>
</evidence>
<dbReference type="InterPro" id="IPR019797">
    <property type="entry name" value="Glutamate_5-kinase_CS"/>
</dbReference>
<dbReference type="InterPro" id="IPR020593">
    <property type="entry name" value="G-glutamylP_reductase_CS"/>
</dbReference>
<keyword evidence="19" id="KW-1185">Reference proteome</keyword>
<dbReference type="Gene3D" id="3.40.605.10">
    <property type="entry name" value="Aldehyde Dehydrogenase, Chain A, domain 1"/>
    <property type="match status" value="1"/>
</dbReference>
<dbReference type="InterPro" id="IPR001048">
    <property type="entry name" value="Asp/Glu/Uridylate_kinase"/>
</dbReference>
<dbReference type="InterPro" id="IPR001057">
    <property type="entry name" value="Glu/AcGlu_kinase"/>
</dbReference>
<evidence type="ECO:0000256" key="3">
    <source>
        <dbReference type="ARBA" id="ARBA00006300"/>
    </source>
</evidence>
<dbReference type="SMART" id="SM00382">
    <property type="entry name" value="AAA"/>
    <property type="match status" value="1"/>
</dbReference>
<feature type="compositionally biased region" description="Low complexity" evidence="16">
    <location>
        <begin position="266"/>
        <end position="275"/>
    </location>
</feature>
<evidence type="ECO:0000256" key="14">
    <source>
        <dbReference type="ARBA" id="ARBA00049024"/>
    </source>
</evidence>
<feature type="compositionally biased region" description="Basic residues" evidence="16">
    <location>
        <begin position="225"/>
        <end position="235"/>
    </location>
</feature>
<dbReference type="Gene3D" id="1.10.8.60">
    <property type="match status" value="1"/>
</dbReference>
<name>A0ABD3MUC3_9STRA</name>
<feature type="domain" description="AAA+ ATPase" evidence="17">
    <location>
        <begin position="583"/>
        <end position="747"/>
    </location>
</feature>